<dbReference type="InterPro" id="IPR045497">
    <property type="entry name" value="DUF6438"/>
</dbReference>
<keyword evidence="1" id="KW-0732">Signal</keyword>
<dbReference type="EMBL" id="WSUT01000005">
    <property type="protein sequence ID" value="MWC43761.1"/>
    <property type="molecule type" value="Genomic_DNA"/>
</dbReference>
<gene>
    <name evidence="3" type="ORF">GQR91_08810</name>
    <name evidence="4" type="ORF">SAMN05216557_10357</name>
</gene>
<feature type="signal peptide" evidence="1">
    <location>
        <begin position="1"/>
        <end position="24"/>
    </location>
</feature>
<feature type="chain" id="PRO_5033270793" description="DUF6438 domain-containing protein" evidence="1">
    <location>
        <begin position="25"/>
        <end position="162"/>
    </location>
</feature>
<reference evidence="3 6" key="2">
    <citation type="submission" date="2019-12" db="EMBL/GenBank/DDBJ databases">
        <authorList>
            <person name="Zheng J."/>
        </authorList>
    </citation>
    <scope>NUCLEOTIDE SEQUENCE [LARGE SCALE GENOMIC DNA]</scope>
    <source>
        <strain evidence="3 6">DSM 27347</strain>
    </source>
</reference>
<feature type="domain" description="DUF6438" evidence="2">
    <location>
        <begin position="35"/>
        <end position="148"/>
    </location>
</feature>
<dbReference type="AlphaFoldDB" id="A0A1G7KCG6"/>
<evidence type="ECO:0000313" key="3">
    <source>
        <dbReference type="EMBL" id="MWC43761.1"/>
    </source>
</evidence>
<dbReference type="EMBL" id="FNBI01000003">
    <property type="protein sequence ID" value="SDF34741.1"/>
    <property type="molecule type" value="Genomic_DNA"/>
</dbReference>
<protein>
    <recommendedName>
        <fullName evidence="2">DUF6438 domain-containing protein</fullName>
    </recommendedName>
</protein>
<proteinExistence type="predicted"/>
<dbReference type="Proteomes" id="UP000436801">
    <property type="component" value="Unassembled WGS sequence"/>
</dbReference>
<evidence type="ECO:0000259" key="2">
    <source>
        <dbReference type="Pfam" id="PF20033"/>
    </source>
</evidence>
<dbReference type="RefSeq" id="WP_149682059.1">
    <property type="nucleotide sequence ID" value="NZ_FNBI01000003.1"/>
</dbReference>
<name>A0A1G7KCG6_9SPHN</name>
<evidence type="ECO:0000313" key="5">
    <source>
        <dbReference type="Proteomes" id="UP000323502"/>
    </source>
</evidence>
<dbReference type="Pfam" id="PF20033">
    <property type="entry name" value="DUF6438"/>
    <property type="match status" value="1"/>
</dbReference>
<evidence type="ECO:0000256" key="1">
    <source>
        <dbReference type="SAM" id="SignalP"/>
    </source>
</evidence>
<evidence type="ECO:0000313" key="6">
    <source>
        <dbReference type="Proteomes" id="UP000436801"/>
    </source>
</evidence>
<sequence>MTKTLSLIALTAVLAGCTTMTDSAADGAAAATGETIRYSVSPCYGTCPVYAVTVLPNGQVTFDGQEHVAARGQQERQAGVAAYRRLAAALAPYRPMTGATAQTRCEQQVSDQQGYRIAWVGDDGRETVLTHDRGCISPTNRALNKVMDGVPAMLGLGGWIGR</sequence>
<reference evidence="4 5" key="1">
    <citation type="submission" date="2016-10" db="EMBL/GenBank/DDBJ databases">
        <authorList>
            <person name="Varghese N."/>
            <person name="Submissions S."/>
        </authorList>
    </citation>
    <scope>NUCLEOTIDE SEQUENCE [LARGE SCALE GENOMIC DNA]</scope>
    <source>
        <strain evidence="4 5">S7-754</strain>
    </source>
</reference>
<dbReference type="PROSITE" id="PS51257">
    <property type="entry name" value="PROKAR_LIPOPROTEIN"/>
    <property type="match status" value="1"/>
</dbReference>
<accession>A0A1G7KCG6</accession>
<evidence type="ECO:0000313" key="4">
    <source>
        <dbReference type="EMBL" id="SDF34741.1"/>
    </source>
</evidence>
<organism evidence="4 5">
    <name type="scientific">Sphingomonas carotinifaciens</name>
    <dbReference type="NCBI Taxonomy" id="1166323"/>
    <lineage>
        <taxon>Bacteria</taxon>
        <taxon>Pseudomonadati</taxon>
        <taxon>Pseudomonadota</taxon>
        <taxon>Alphaproteobacteria</taxon>
        <taxon>Sphingomonadales</taxon>
        <taxon>Sphingomonadaceae</taxon>
        <taxon>Sphingomonas</taxon>
    </lineage>
</organism>
<keyword evidence="5" id="KW-1185">Reference proteome</keyword>
<dbReference type="OrthoDB" id="7172369at2"/>
<dbReference type="Proteomes" id="UP000323502">
    <property type="component" value="Unassembled WGS sequence"/>
</dbReference>